<gene>
    <name evidence="3" type="ORF">Dacsa_1559</name>
</gene>
<dbReference type="eggNOG" id="COG0484">
    <property type="taxonomic scope" value="Bacteria"/>
</dbReference>
<keyword evidence="4" id="KW-1185">Reference proteome</keyword>
<evidence type="ECO:0000259" key="2">
    <source>
        <dbReference type="PROSITE" id="PS50076"/>
    </source>
</evidence>
<organism evidence="3 4">
    <name type="scientific">Dactylococcopsis salina (strain PCC 8305)</name>
    <name type="common">Myxobactron salinum</name>
    <dbReference type="NCBI Taxonomy" id="13035"/>
    <lineage>
        <taxon>Bacteria</taxon>
        <taxon>Bacillati</taxon>
        <taxon>Cyanobacteriota</taxon>
        <taxon>Cyanophyceae</taxon>
        <taxon>Nodosilineales</taxon>
        <taxon>Cymatolegaceae</taxon>
        <taxon>Dactylococcopsis</taxon>
    </lineage>
</organism>
<dbReference type="SUPFAM" id="SSF46565">
    <property type="entry name" value="Chaperone J-domain"/>
    <property type="match status" value="1"/>
</dbReference>
<dbReference type="PANTHER" id="PTHR24074">
    <property type="entry name" value="CO-CHAPERONE PROTEIN DJLA"/>
    <property type="match status" value="1"/>
</dbReference>
<evidence type="ECO:0000256" key="1">
    <source>
        <dbReference type="SAM" id="Coils"/>
    </source>
</evidence>
<dbReference type="PROSITE" id="PS50076">
    <property type="entry name" value="DNAJ_2"/>
    <property type="match status" value="1"/>
</dbReference>
<dbReference type="SMART" id="SM00271">
    <property type="entry name" value="DnaJ"/>
    <property type="match status" value="1"/>
</dbReference>
<feature type="coiled-coil region" evidence="1">
    <location>
        <begin position="70"/>
        <end position="97"/>
    </location>
</feature>
<protein>
    <submittedName>
        <fullName evidence="3">DnaJ-class molecular chaperone with C-terminal Zn finger domain</fullName>
    </submittedName>
</protein>
<dbReference type="AlphaFoldDB" id="K9YVX6"/>
<dbReference type="HOGENOM" id="CLU_1189056_0_0_3"/>
<dbReference type="KEGG" id="dsl:Dacsa_1559"/>
<dbReference type="Pfam" id="PF00226">
    <property type="entry name" value="DnaJ"/>
    <property type="match status" value="1"/>
</dbReference>
<evidence type="ECO:0000313" key="3">
    <source>
        <dbReference type="EMBL" id="AFZ50238.1"/>
    </source>
</evidence>
<dbReference type="InterPro" id="IPR050817">
    <property type="entry name" value="DjlA_DnaK_co-chaperone"/>
</dbReference>
<dbReference type="InterPro" id="IPR036869">
    <property type="entry name" value="J_dom_sf"/>
</dbReference>
<dbReference type="OrthoDB" id="9779889at2"/>
<dbReference type="Gene3D" id="1.10.287.110">
    <property type="entry name" value="DnaJ domain"/>
    <property type="match status" value="1"/>
</dbReference>
<name>K9YVX6_DACS8</name>
<dbReference type="PATRIC" id="fig|13035.3.peg.1756"/>
<dbReference type="InterPro" id="IPR001623">
    <property type="entry name" value="DnaJ_domain"/>
</dbReference>
<dbReference type="PRINTS" id="PR00625">
    <property type="entry name" value="JDOMAIN"/>
</dbReference>
<dbReference type="STRING" id="13035.Dacsa_1559"/>
<dbReference type="EMBL" id="CP003944">
    <property type="protein sequence ID" value="AFZ50238.1"/>
    <property type="molecule type" value="Genomic_DNA"/>
</dbReference>
<dbReference type="Proteomes" id="UP000010482">
    <property type="component" value="Chromosome"/>
</dbReference>
<sequence>MLHRDHYQILGLTPDATQKEIKEAYRRLAKEFHPDRSEDQEAHEKIISINAAYEVLGNPTLKASYDRAFCQKRTQRNAKAQRQYQRQRQKQRHSEDQITHWLKYVYQPIIKQVEEIVFPLDTQIDFLAGDPFDDELLQTFQSYLENCRHLVQQAKQSLRSQPNPSSLAGTAANLYYCLNQLDDGIEELAYFPFNFDESHLHTGKELFRIATGLQEEAEATVNYNHL</sequence>
<reference evidence="3" key="1">
    <citation type="submission" date="2012-04" db="EMBL/GenBank/DDBJ databases">
        <title>Finished genome of Dactylococcopsis salina PCC 8305.</title>
        <authorList>
            <consortium name="US DOE Joint Genome Institute"/>
            <person name="Gugger M."/>
            <person name="Coursin T."/>
            <person name="Rippka R."/>
            <person name="Tandeau De Marsac N."/>
            <person name="Huntemann M."/>
            <person name="Wei C.-L."/>
            <person name="Han J."/>
            <person name="Detter J.C."/>
            <person name="Han C."/>
            <person name="Tapia R."/>
            <person name="Daligault H."/>
            <person name="Chen A."/>
            <person name="Krypides N."/>
            <person name="Mavromatis K."/>
            <person name="Markowitz V."/>
            <person name="Szeto E."/>
            <person name="Ivanova N."/>
            <person name="Ovchinnikova G."/>
            <person name="Pagani I."/>
            <person name="Pati A."/>
            <person name="Goodwin L."/>
            <person name="Peters L."/>
            <person name="Pitluck S."/>
            <person name="Woyke T."/>
            <person name="Kerfeld C."/>
        </authorList>
    </citation>
    <scope>NUCLEOTIDE SEQUENCE [LARGE SCALE GENOMIC DNA]</scope>
    <source>
        <strain evidence="3">PCC 8305</strain>
    </source>
</reference>
<accession>K9YVX6</accession>
<feature type="domain" description="J" evidence="2">
    <location>
        <begin position="5"/>
        <end position="69"/>
    </location>
</feature>
<proteinExistence type="predicted"/>
<keyword evidence="1" id="KW-0175">Coiled coil</keyword>
<dbReference type="CDD" id="cd06257">
    <property type="entry name" value="DnaJ"/>
    <property type="match status" value="1"/>
</dbReference>
<evidence type="ECO:0000313" key="4">
    <source>
        <dbReference type="Proteomes" id="UP000010482"/>
    </source>
</evidence>